<dbReference type="FunFam" id="1.25.10.10:FF:001570">
    <property type="entry name" value="Uncharacterized protein"/>
    <property type="match status" value="1"/>
</dbReference>
<evidence type="ECO:0000256" key="1">
    <source>
        <dbReference type="ARBA" id="ARBA00005739"/>
    </source>
</evidence>
<keyword evidence="2" id="KW-0677">Repeat</keyword>
<evidence type="ECO:0000256" key="3">
    <source>
        <dbReference type="ARBA" id="ARBA00022763"/>
    </source>
</evidence>
<dbReference type="EMBL" id="JAVFKY010000001">
    <property type="protein sequence ID" value="KAK5582259.1"/>
    <property type="molecule type" value="Genomic_DNA"/>
</dbReference>
<gene>
    <name evidence="8" type="ORF">RB653_003842</name>
</gene>
<keyword evidence="9" id="KW-1185">Reference proteome</keyword>
<evidence type="ECO:0000259" key="7">
    <source>
        <dbReference type="Pfam" id="PF16507"/>
    </source>
</evidence>
<protein>
    <recommendedName>
        <fullName evidence="10">Proteasome activator complex subunit 4</fullName>
    </recommendedName>
</protein>
<dbReference type="PANTHER" id="PTHR32170">
    <property type="entry name" value="PROTEASOME ACTIVATOR COMPLEX SUBUNIT 4"/>
    <property type="match status" value="1"/>
</dbReference>
<dbReference type="Pfam" id="PF16507">
    <property type="entry name" value="HEAT_PSME4_mid"/>
    <property type="match status" value="1"/>
</dbReference>
<keyword evidence="3" id="KW-0227">DNA damage</keyword>
<evidence type="ECO:0000313" key="9">
    <source>
        <dbReference type="Proteomes" id="UP001344447"/>
    </source>
</evidence>
<reference evidence="8 9" key="1">
    <citation type="submission" date="2023-11" db="EMBL/GenBank/DDBJ databases">
        <title>Dfirmibasis_genome.</title>
        <authorList>
            <person name="Edelbroek B."/>
            <person name="Kjellin J."/>
            <person name="Jerlstrom-Hultqvist J."/>
            <person name="Soderbom F."/>
        </authorList>
    </citation>
    <scope>NUCLEOTIDE SEQUENCE [LARGE SCALE GENOMIC DNA]</scope>
    <source>
        <strain evidence="8 9">TNS-C-14</strain>
    </source>
</reference>
<dbReference type="InterPro" id="IPR011989">
    <property type="entry name" value="ARM-like"/>
</dbReference>
<dbReference type="PANTHER" id="PTHR32170:SF3">
    <property type="entry name" value="PROTEASOME ACTIVATOR COMPLEX SUBUNIT 4"/>
    <property type="match status" value="1"/>
</dbReference>
<dbReference type="GO" id="GO:0006281">
    <property type="term" value="P:DNA repair"/>
    <property type="evidence" value="ECO:0007669"/>
    <property type="project" value="UniProtKB-KW"/>
</dbReference>
<dbReference type="Pfam" id="PF11919">
    <property type="entry name" value="PSME4_C"/>
    <property type="match status" value="1"/>
</dbReference>
<dbReference type="GO" id="GO:0070628">
    <property type="term" value="F:proteasome binding"/>
    <property type="evidence" value="ECO:0007669"/>
    <property type="project" value="InterPro"/>
</dbReference>
<keyword evidence="4" id="KW-0234">DNA repair</keyword>
<comment type="similarity">
    <text evidence="1">Belongs to the BLM10 family.</text>
</comment>
<evidence type="ECO:0000256" key="2">
    <source>
        <dbReference type="ARBA" id="ARBA00022737"/>
    </source>
</evidence>
<dbReference type="GO" id="GO:0016504">
    <property type="term" value="F:peptidase activator activity"/>
    <property type="evidence" value="ECO:0007669"/>
    <property type="project" value="InterPro"/>
</dbReference>
<evidence type="ECO:0000313" key="8">
    <source>
        <dbReference type="EMBL" id="KAK5582259.1"/>
    </source>
</evidence>
<evidence type="ECO:0000256" key="4">
    <source>
        <dbReference type="ARBA" id="ARBA00023204"/>
    </source>
</evidence>
<dbReference type="GO" id="GO:0010499">
    <property type="term" value="P:proteasomal ubiquitin-independent protein catabolic process"/>
    <property type="evidence" value="ECO:0007669"/>
    <property type="project" value="TreeGrafter"/>
</dbReference>
<dbReference type="SUPFAM" id="SSF48371">
    <property type="entry name" value="ARM repeat"/>
    <property type="match status" value="1"/>
</dbReference>
<dbReference type="InterPro" id="IPR021843">
    <property type="entry name" value="PSME4_C"/>
</dbReference>
<dbReference type="InterPro" id="IPR032430">
    <property type="entry name" value="Blm10_mid"/>
</dbReference>
<dbReference type="InterPro" id="IPR035309">
    <property type="entry name" value="PSME4"/>
</dbReference>
<evidence type="ECO:0000259" key="6">
    <source>
        <dbReference type="Pfam" id="PF11919"/>
    </source>
</evidence>
<sequence>MITFETHKDQQLNNEFVSFKKEDVENTGYYKYKNCKEFQQSKRFTDEIVRDLNRVKIQQTTPPSYCSVVEQEKLDLVDQFIQSFDHSIMICSVSDLSKLLHLYKHRIYEVQLYFTKQQYHYLIPRLFDLMIQFRAEDLGNLVIEFIGLLFSRGKKVIELKVNWRPLYKLFKENCEIAKQYGAFDDHHSSVKLQQRFNVLVYNCQPFFGGDEVVDELLEEIGGYLVPHSNYLYFCANVLYLFTPTYHFSTLKAIPKWVDLYLNYYWSWIDFNKDWDERWLFIFSRATKFGVNIDWTPVLPMLYTKILKALDLGVGSPSMAHLKPVKHKIPEIFRLTREDRMEFHSIGKIIACLINSKTETPAIQHFKTLISKISLYFHPSNTGDWTTDLGEMTLSMSKSFLKRNKYIPYSEQIIQEFLEIIYPSLTHALYSKKKNISLTIAKIMNEFSHVAPSYILPKIIEDFYSSVDREELNRLIGGIEVVSTCLHPILFSPQFPEGKTHLTAFMEIMIKCLDPIYTNKASGTFKFFNKLFGTILISDENQYIDQCENQIEENVTLSTSLFQEWSINFIDATVNFLLQSSTKKGNFKRETVPNIFFRETMELFFGALSNEIYKAVLGRLKSVFTNVFEPEYYKQLGEFLKSATLRDPVQSISVFLPIFINKLFTKHKITTNNNNCNNGIRYDIIGDLSDQELRLYITYIGYLVFKGGHGLIEFKDQLVDILTVLMESDNKIVLKATSKVIRKLIFSLTRIYPLNTRVVPQSVVDRKENHIKYWGSTDLSVILPIEWFEPNENDINFAKLLIDKFLKGTNDKLSNYINTLISNNGDCESNNTTGGYNRMKLLNLVKPIQSILRAATFLIQDTSIVVEPPKDEFRYQTKRSNFEHGQITFSEFSTLKQDIFKNYRETIQYLESKNINEEINVLRVISKTLFIMFYCKGDIIDHTHDHLFEKWKNHKKLKGRNYLVYKAFKSHLIRQKLHYQAMPLTQLALDSIHFALNLSVHNYRRVRESAQKAFVNILHMFPYSYSVILPVCITRLLELKSDPEIKGISFIFQAKTVSRRLKGNTEFVKRLQPMVATQIDQKFKPNTRATFSELKKVLLIAKKLPILNHYQSEEIKSFSNPDDHSNYYSKYQSITRNKLTVQQKHFIEMASKSNEDFIDNNRSNILIALENMVNLTKSHEKKEILPWRNHLFLLSSIIYYFSILFNPSPGLKDGYPYSEKFKDQESIIREVILCIARNSKCDYPFSRIYCLHTIANILSVQSDKNIEFCYQDYFHDRFTAQQKIDLECYKSSVDFERYIFNLTKDDITTLLFGDGINGTANSNAGRLFAYMSQDHENESSTNSFCQSMTNKNFTPSYPNTRASVSNKDFRSFNAKYFFGLFQSVGTNFITTIKPMVDKLKGKTEKEDYFLLVEILAGISRYISINDDLLGAERDEIFEWVTQITFVSLTGCSNECTEAWVSAIRFITHNIRFEKIEWFSDLLFAVHKKTNNILSGSKSIKFFKAFLVEVTWKSKSLTEKLFDIAKTEFSNNYKQIRIEAMKLFSLLLIYQSDFSVYPSIIPPNESSILQGFIDTILNSSPPSSGSNSPLAHVNGTSNSISNGSTNGSTNTHTNNGDVIMENIDSKNSKNAIKENIILLVYFLNSKNPILVRSAPMLLKAIMSLTGDSNLEIAKDSSGCVYRMSQEFYLDSGVIDQFISVLNQVLQSPSWKIRTSILQFVQIFFFNHSFVLSNQQTDSIVNTVLALTKDPQIEIREKSKATLASILISFKSDSNMVENLIKKAIKNLNVPDQSFIEKYSSLIILSSVVLAVPYNIPKYIPSVLQQLSKYSRNSHYKTAASTISEFWRTHKESWEEDKRQFTEEEAETILSTKVAPSYFA</sequence>
<dbReference type="GO" id="GO:0005829">
    <property type="term" value="C:cytosol"/>
    <property type="evidence" value="ECO:0007669"/>
    <property type="project" value="TreeGrafter"/>
</dbReference>
<comment type="caution">
    <text evidence="8">The sequence shown here is derived from an EMBL/GenBank/DDBJ whole genome shotgun (WGS) entry which is preliminary data.</text>
</comment>
<accession>A0AAN7YRW6</accession>
<feature type="region of interest" description="Disordered" evidence="5">
    <location>
        <begin position="1581"/>
        <end position="1611"/>
    </location>
</feature>
<organism evidence="8 9">
    <name type="scientific">Dictyostelium firmibasis</name>
    <dbReference type="NCBI Taxonomy" id="79012"/>
    <lineage>
        <taxon>Eukaryota</taxon>
        <taxon>Amoebozoa</taxon>
        <taxon>Evosea</taxon>
        <taxon>Eumycetozoa</taxon>
        <taxon>Dictyostelia</taxon>
        <taxon>Dictyosteliales</taxon>
        <taxon>Dictyosteliaceae</taxon>
        <taxon>Dictyostelium</taxon>
    </lineage>
</organism>
<feature type="domain" description="Proteasome activator Blm10 middle HEAT repeats region" evidence="7">
    <location>
        <begin position="366"/>
        <end position="819"/>
    </location>
</feature>
<dbReference type="InterPro" id="IPR016024">
    <property type="entry name" value="ARM-type_fold"/>
</dbReference>
<dbReference type="Proteomes" id="UP001344447">
    <property type="component" value="Unassembled WGS sequence"/>
</dbReference>
<evidence type="ECO:0008006" key="10">
    <source>
        <dbReference type="Google" id="ProtNLM"/>
    </source>
</evidence>
<dbReference type="Gene3D" id="1.25.10.10">
    <property type="entry name" value="Leucine-rich Repeat Variant"/>
    <property type="match status" value="1"/>
</dbReference>
<dbReference type="GO" id="GO:0005634">
    <property type="term" value="C:nucleus"/>
    <property type="evidence" value="ECO:0007669"/>
    <property type="project" value="TreeGrafter"/>
</dbReference>
<feature type="domain" description="Proteasome activator complex subunit 4 C-terminal" evidence="6">
    <location>
        <begin position="1793"/>
        <end position="1877"/>
    </location>
</feature>
<evidence type="ECO:0000256" key="5">
    <source>
        <dbReference type="SAM" id="MobiDB-lite"/>
    </source>
</evidence>
<proteinExistence type="inferred from homology"/>
<name>A0AAN7YRW6_9MYCE</name>